<gene>
    <name evidence="2" type="ORF">POCTA_138.1.T2180012</name>
</gene>
<evidence type="ECO:0008006" key="4">
    <source>
        <dbReference type="Google" id="ProtNLM"/>
    </source>
</evidence>
<dbReference type="EMBL" id="CAJJDP010000222">
    <property type="protein sequence ID" value="CAD8215258.1"/>
    <property type="molecule type" value="Genomic_DNA"/>
</dbReference>
<keyword evidence="1" id="KW-0812">Transmembrane</keyword>
<evidence type="ECO:0000313" key="3">
    <source>
        <dbReference type="Proteomes" id="UP000683925"/>
    </source>
</evidence>
<proteinExistence type="predicted"/>
<keyword evidence="3" id="KW-1185">Reference proteome</keyword>
<evidence type="ECO:0000313" key="2">
    <source>
        <dbReference type="EMBL" id="CAD8215258.1"/>
    </source>
</evidence>
<organism evidence="2 3">
    <name type="scientific">Paramecium octaurelia</name>
    <dbReference type="NCBI Taxonomy" id="43137"/>
    <lineage>
        <taxon>Eukaryota</taxon>
        <taxon>Sar</taxon>
        <taxon>Alveolata</taxon>
        <taxon>Ciliophora</taxon>
        <taxon>Intramacronucleata</taxon>
        <taxon>Oligohymenophorea</taxon>
        <taxon>Peniculida</taxon>
        <taxon>Parameciidae</taxon>
        <taxon>Paramecium</taxon>
    </lineage>
</organism>
<dbReference type="AlphaFoldDB" id="A0A8S1YNM8"/>
<protein>
    <recommendedName>
        <fullName evidence="4">Transmembrane protein</fullName>
    </recommendedName>
</protein>
<accession>A0A8S1YNM8</accession>
<reference evidence="2" key="1">
    <citation type="submission" date="2021-01" db="EMBL/GenBank/DDBJ databases">
        <authorList>
            <consortium name="Genoscope - CEA"/>
            <person name="William W."/>
        </authorList>
    </citation>
    <scope>NUCLEOTIDE SEQUENCE</scope>
</reference>
<dbReference type="Proteomes" id="UP000683925">
    <property type="component" value="Unassembled WGS sequence"/>
</dbReference>
<feature type="transmembrane region" description="Helical" evidence="1">
    <location>
        <begin position="130"/>
        <end position="151"/>
    </location>
</feature>
<keyword evidence="1" id="KW-0472">Membrane</keyword>
<evidence type="ECO:0000256" key="1">
    <source>
        <dbReference type="SAM" id="Phobius"/>
    </source>
</evidence>
<comment type="caution">
    <text evidence="2">The sequence shown here is derived from an EMBL/GenBank/DDBJ whole genome shotgun (WGS) entry which is preliminary data.</text>
</comment>
<name>A0A8S1YNM8_PAROT</name>
<keyword evidence="1" id="KW-1133">Transmembrane helix</keyword>
<sequence>MMAIIKEETDVYIPVLLQININVKLELTYQFNQQLIIHFKIQLYSILCLILKLISSSIRSRIQLPIQIIQAFIELVQCPSFEIQLAKYIILKELYLDLQNTPYELIWETRFVSSENTQAKLKSIVKMNNVTIYSMIGIPSLAIITGNTVMFKQISFNKLLYKSKLFFHTISLQQIQFNSTLRLVSTSFNRILEYIYQNSLQPILDHFKLNELFMKLY</sequence>